<name>A0A6J7F194_9ZZZZ</name>
<sequence>MTFGTRDAGTSTAVAAGIIALLMIVSSLVFFGTRIAITLANAHNLADRLALEAADTISGRLPGIPCASAQRLADEANISLVSCETHSTDARVTLRVTLGVFSADVRAHAGPPQS</sequence>
<gene>
    <name evidence="2" type="ORF">UFOPK3516_00025</name>
</gene>
<organism evidence="2">
    <name type="scientific">freshwater metagenome</name>
    <dbReference type="NCBI Taxonomy" id="449393"/>
    <lineage>
        <taxon>unclassified sequences</taxon>
        <taxon>metagenomes</taxon>
        <taxon>ecological metagenomes</taxon>
    </lineage>
</organism>
<keyword evidence="1" id="KW-1133">Transmembrane helix</keyword>
<evidence type="ECO:0000256" key="1">
    <source>
        <dbReference type="SAM" id="Phobius"/>
    </source>
</evidence>
<feature type="transmembrane region" description="Helical" evidence="1">
    <location>
        <begin position="12"/>
        <end position="31"/>
    </location>
</feature>
<keyword evidence="1" id="KW-0812">Transmembrane</keyword>
<dbReference type="InterPro" id="IPR021202">
    <property type="entry name" value="Rv3654c-like"/>
</dbReference>
<protein>
    <submittedName>
        <fullName evidence="2">Unannotated protein</fullName>
    </submittedName>
</protein>
<proteinExistence type="predicted"/>
<dbReference type="AlphaFoldDB" id="A0A6J7F194"/>
<evidence type="ECO:0000313" key="2">
    <source>
        <dbReference type="EMBL" id="CAB4887344.1"/>
    </source>
</evidence>
<dbReference type="EMBL" id="CAFBMB010000001">
    <property type="protein sequence ID" value="CAB4887344.1"/>
    <property type="molecule type" value="Genomic_DNA"/>
</dbReference>
<keyword evidence="1" id="KW-0472">Membrane</keyword>
<reference evidence="2" key="1">
    <citation type="submission" date="2020-05" db="EMBL/GenBank/DDBJ databases">
        <authorList>
            <person name="Chiriac C."/>
            <person name="Salcher M."/>
            <person name="Ghai R."/>
            <person name="Kavagutti S V."/>
        </authorList>
    </citation>
    <scope>NUCLEOTIDE SEQUENCE</scope>
</reference>
<dbReference type="NCBIfam" id="TIGR03816">
    <property type="entry name" value="tadE_like_DECH"/>
    <property type="match status" value="1"/>
</dbReference>
<accession>A0A6J7F194</accession>